<accession>A0A1G2D4F2</accession>
<dbReference type="PRINTS" id="PR00502">
    <property type="entry name" value="NUDIXFAMILY"/>
</dbReference>
<comment type="similarity">
    <text evidence="2">Belongs to the Nudix hydrolase family.</text>
</comment>
<dbReference type="GO" id="GO:0016787">
    <property type="term" value="F:hydrolase activity"/>
    <property type="evidence" value="ECO:0007669"/>
    <property type="project" value="UniProtKB-KW"/>
</dbReference>
<dbReference type="PANTHER" id="PTHR43736:SF1">
    <property type="entry name" value="DIHYDRONEOPTERIN TRIPHOSPHATE DIPHOSPHATASE"/>
    <property type="match status" value="1"/>
</dbReference>
<protein>
    <recommendedName>
        <fullName evidence="3">Nudix hydrolase domain-containing protein</fullName>
    </recommendedName>
</protein>
<evidence type="ECO:0000256" key="1">
    <source>
        <dbReference type="ARBA" id="ARBA00022801"/>
    </source>
</evidence>
<dbReference type="InterPro" id="IPR000086">
    <property type="entry name" value="NUDIX_hydrolase_dom"/>
</dbReference>
<evidence type="ECO:0000256" key="2">
    <source>
        <dbReference type="RuleBase" id="RU003476"/>
    </source>
</evidence>
<evidence type="ECO:0000313" key="5">
    <source>
        <dbReference type="Proteomes" id="UP000177996"/>
    </source>
</evidence>
<dbReference type="Gene3D" id="3.90.79.10">
    <property type="entry name" value="Nucleoside Triphosphate Pyrophosphohydrolase"/>
    <property type="match status" value="1"/>
</dbReference>
<dbReference type="PANTHER" id="PTHR43736">
    <property type="entry name" value="ADP-RIBOSE PYROPHOSPHATASE"/>
    <property type="match status" value="1"/>
</dbReference>
<dbReference type="PROSITE" id="PS00893">
    <property type="entry name" value="NUDIX_BOX"/>
    <property type="match status" value="1"/>
</dbReference>
<dbReference type="InterPro" id="IPR015797">
    <property type="entry name" value="NUDIX_hydrolase-like_dom_sf"/>
</dbReference>
<dbReference type="Proteomes" id="UP000177996">
    <property type="component" value="Unassembled WGS sequence"/>
</dbReference>
<gene>
    <name evidence="4" type="ORF">A3D65_04265</name>
</gene>
<evidence type="ECO:0000313" key="4">
    <source>
        <dbReference type="EMBL" id="OGZ07840.1"/>
    </source>
</evidence>
<dbReference type="AlphaFoldDB" id="A0A1G2D4F2"/>
<dbReference type="STRING" id="1798661.A3D65_04265"/>
<dbReference type="SUPFAM" id="SSF55811">
    <property type="entry name" value="Nudix"/>
    <property type="match status" value="1"/>
</dbReference>
<name>A0A1G2D4F2_9BACT</name>
<dbReference type="EMBL" id="MHLL01000051">
    <property type="protein sequence ID" value="OGZ07840.1"/>
    <property type="molecule type" value="Genomic_DNA"/>
</dbReference>
<proteinExistence type="inferred from homology"/>
<keyword evidence="1 2" id="KW-0378">Hydrolase</keyword>
<dbReference type="InterPro" id="IPR020476">
    <property type="entry name" value="Nudix_hydrolase"/>
</dbReference>
<feature type="domain" description="Nudix hydrolase" evidence="3">
    <location>
        <begin position="6"/>
        <end position="139"/>
    </location>
</feature>
<dbReference type="Pfam" id="PF00293">
    <property type="entry name" value="NUDIX"/>
    <property type="match status" value="1"/>
</dbReference>
<evidence type="ECO:0000259" key="3">
    <source>
        <dbReference type="PROSITE" id="PS51462"/>
    </source>
</evidence>
<comment type="caution">
    <text evidence="4">The sequence shown here is derived from an EMBL/GenBank/DDBJ whole genome shotgun (WGS) entry which is preliminary data.</text>
</comment>
<dbReference type="InterPro" id="IPR020084">
    <property type="entry name" value="NUDIX_hydrolase_CS"/>
</dbReference>
<organism evidence="4 5">
    <name type="scientific">Candidatus Lloydbacteria bacterium RIFCSPHIGHO2_02_FULL_50_13</name>
    <dbReference type="NCBI Taxonomy" id="1798661"/>
    <lineage>
        <taxon>Bacteria</taxon>
        <taxon>Candidatus Lloydiibacteriota</taxon>
    </lineage>
</organism>
<reference evidence="4 5" key="1">
    <citation type="journal article" date="2016" name="Nat. Commun.">
        <title>Thousands of microbial genomes shed light on interconnected biogeochemical processes in an aquifer system.</title>
        <authorList>
            <person name="Anantharaman K."/>
            <person name="Brown C.T."/>
            <person name="Hug L.A."/>
            <person name="Sharon I."/>
            <person name="Castelle C.J."/>
            <person name="Probst A.J."/>
            <person name="Thomas B.C."/>
            <person name="Singh A."/>
            <person name="Wilkins M.J."/>
            <person name="Karaoz U."/>
            <person name="Brodie E.L."/>
            <person name="Williams K.H."/>
            <person name="Hubbard S.S."/>
            <person name="Banfield J.F."/>
        </authorList>
    </citation>
    <scope>NUCLEOTIDE SEQUENCE [LARGE SCALE GENOMIC DNA]</scope>
</reference>
<sequence>MTTQRNDKVVRTADVIAPYRGKLVLVKRLKTPFGLALPGGHVDPGETPKRTAVREFTEETGLTLRNVKFFAERKGKRRDPRYRMSKTRVYVGSATGKPKNERGHTKVVLMGIKKVRTLPKEHFAFDHWSILKKYFQECA</sequence>
<dbReference type="PROSITE" id="PS51462">
    <property type="entry name" value="NUDIX"/>
    <property type="match status" value="1"/>
</dbReference>